<proteinExistence type="predicted"/>
<dbReference type="EMBL" id="ML145159">
    <property type="protein sequence ID" value="TBU56015.1"/>
    <property type="molecule type" value="Genomic_DNA"/>
</dbReference>
<organism evidence="1 2">
    <name type="scientific">Dichomitus squalens</name>
    <dbReference type="NCBI Taxonomy" id="114155"/>
    <lineage>
        <taxon>Eukaryota</taxon>
        <taxon>Fungi</taxon>
        <taxon>Dikarya</taxon>
        <taxon>Basidiomycota</taxon>
        <taxon>Agaricomycotina</taxon>
        <taxon>Agaricomycetes</taxon>
        <taxon>Polyporales</taxon>
        <taxon>Polyporaceae</taxon>
        <taxon>Dichomitus</taxon>
    </lineage>
</organism>
<dbReference type="Proteomes" id="UP000292082">
    <property type="component" value="Unassembled WGS sequence"/>
</dbReference>
<keyword evidence="2" id="KW-1185">Reference proteome</keyword>
<evidence type="ECO:0000313" key="1">
    <source>
        <dbReference type="EMBL" id="TBU56015.1"/>
    </source>
</evidence>
<reference evidence="1 2" key="1">
    <citation type="submission" date="2019-01" db="EMBL/GenBank/DDBJ databases">
        <title>Draft genome sequences of three monokaryotic isolates of the white-rot basidiomycete fungus Dichomitus squalens.</title>
        <authorList>
            <consortium name="DOE Joint Genome Institute"/>
            <person name="Lopez S.C."/>
            <person name="Andreopoulos B."/>
            <person name="Pangilinan J."/>
            <person name="Lipzen A."/>
            <person name="Riley R."/>
            <person name="Ahrendt S."/>
            <person name="Ng V."/>
            <person name="Barry K."/>
            <person name="Daum C."/>
            <person name="Grigoriev I.V."/>
            <person name="Hilden K.S."/>
            <person name="Makela M.R."/>
            <person name="de Vries R.P."/>
        </authorList>
    </citation>
    <scope>NUCLEOTIDE SEQUENCE [LARGE SCALE GENOMIC DNA]</scope>
    <source>
        <strain evidence="1 2">CBS 464.89</strain>
    </source>
</reference>
<protein>
    <submittedName>
        <fullName evidence="1">Uncharacterized protein</fullName>
    </submittedName>
</protein>
<evidence type="ECO:0000313" key="2">
    <source>
        <dbReference type="Proteomes" id="UP000292082"/>
    </source>
</evidence>
<dbReference type="AlphaFoldDB" id="A0A4Q9PPB1"/>
<accession>A0A4Q9PPB1</accession>
<gene>
    <name evidence="1" type="ORF">BD310DRAFT_932415</name>
</gene>
<sequence>MGRVRVASAALGCFRLTDTSNLPEGSKRVLWTGDGGNQGRRDRCVCVGRRKAVANARFVNGSTRPAPCLRANPRYSSDFNYLAPS</sequence>
<name>A0A4Q9PPB1_9APHY</name>